<dbReference type="InterPro" id="IPR036950">
    <property type="entry name" value="PBP_transglycosylase"/>
</dbReference>
<dbReference type="PANTHER" id="PTHR30400">
    <property type="entry name" value="MONOFUNCTIONAL BIOSYNTHETIC PEPTIDOGLYCAN TRANSGLYCOSYLASE"/>
    <property type="match status" value="1"/>
</dbReference>
<protein>
    <recommendedName>
        <fullName evidence="11">Biosynthetic peptidoglycan transglycosylase</fullName>
        <ecNumber evidence="11">2.4.99.28</ecNumber>
    </recommendedName>
    <alternativeName>
        <fullName evidence="11">Glycan polymerase</fullName>
    </alternativeName>
    <alternativeName>
        <fullName evidence="11">Peptidoglycan glycosyltransferase MtgA</fullName>
        <shortName evidence="11">PGT</shortName>
    </alternativeName>
</protein>
<dbReference type="HAMAP" id="MF_00766">
    <property type="entry name" value="PGT_MtgA"/>
    <property type="match status" value="1"/>
</dbReference>
<evidence type="ECO:0000313" key="14">
    <source>
        <dbReference type="Proteomes" id="UP000257706"/>
    </source>
</evidence>
<evidence type="ECO:0000259" key="12">
    <source>
        <dbReference type="Pfam" id="PF00912"/>
    </source>
</evidence>
<dbReference type="Gene3D" id="1.10.3810.10">
    <property type="entry name" value="Biosynthetic peptidoglycan transglycosylase-like"/>
    <property type="match status" value="1"/>
</dbReference>
<comment type="function">
    <text evidence="11">Peptidoglycan polymerase that catalyzes glycan chain elongation from lipid-linked precursors.</text>
</comment>
<feature type="transmembrane region" description="Helical" evidence="11">
    <location>
        <begin position="7"/>
        <end position="29"/>
    </location>
</feature>
<dbReference type="PANTHER" id="PTHR30400:SF0">
    <property type="entry name" value="BIOSYNTHETIC PEPTIDOGLYCAN TRANSGLYCOSYLASE"/>
    <property type="match status" value="1"/>
</dbReference>
<evidence type="ECO:0000256" key="5">
    <source>
        <dbReference type="ARBA" id="ARBA00022692"/>
    </source>
</evidence>
<keyword evidence="9 11" id="KW-0472">Membrane</keyword>
<keyword evidence="5 11" id="KW-0812">Transmembrane</keyword>
<keyword evidence="7 11" id="KW-0573">Peptidoglycan synthesis</keyword>
<evidence type="ECO:0000256" key="4">
    <source>
        <dbReference type="ARBA" id="ARBA00022679"/>
    </source>
</evidence>
<dbReference type="EMBL" id="DMAI01000302">
    <property type="protein sequence ID" value="HAE49378.1"/>
    <property type="molecule type" value="Genomic_DNA"/>
</dbReference>
<dbReference type="GO" id="GO:0071555">
    <property type="term" value="P:cell wall organization"/>
    <property type="evidence" value="ECO:0007669"/>
    <property type="project" value="UniProtKB-KW"/>
</dbReference>
<dbReference type="NCBIfam" id="TIGR02070">
    <property type="entry name" value="mono_pep_trsgly"/>
    <property type="match status" value="1"/>
</dbReference>
<dbReference type="SUPFAM" id="SSF53955">
    <property type="entry name" value="Lysozyme-like"/>
    <property type="match status" value="1"/>
</dbReference>
<dbReference type="InterPro" id="IPR023346">
    <property type="entry name" value="Lysozyme-like_dom_sf"/>
</dbReference>
<keyword evidence="2 11" id="KW-0997">Cell inner membrane</keyword>
<gene>
    <name evidence="11" type="primary">mtgA</name>
    <name evidence="13" type="ORF">DCK97_18330</name>
</gene>
<keyword evidence="4 11" id="KW-0808">Transferase</keyword>
<evidence type="ECO:0000256" key="7">
    <source>
        <dbReference type="ARBA" id="ARBA00022984"/>
    </source>
</evidence>
<dbReference type="GO" id="GO:0016763">
    <property type="term" value="F:pentosyltransferase activity"/>
    <property type="evidence" value="ECO:0007669"/>
    <property type="project" value="InterPro"/>
</dbReference>
<keyword evidence="10 11" id="KW-0961">Cell wall biogenesis/degradation</keyword>
<dbReference type="GO" id="GO:0008360">
    <property type="term" value="P:regulation of cell shape"/>
    <property type="evidence" value="ECO:0007669"/>
    <property type="project" value="UniProtKB-KW"/>
</dbReference>
<proteinExistence type="inferred from homology"/>
<dbReference type="InterPro" id="IPR011812">
    <property type="entry name" value="Pep_trsgly"/>
</dbReference>
<comment type="pathway">
    <text evidence="11">Cell wall biogenesis; peptidoglycan biosynthesis.</text>
</comment>
<keyword evidence="8 11" id="KW-1133">Transmembrane helix</keyword>
<evidence type="ECO:0000256" key="10">
    <source>
        <dbReference type="ARBA" id="ARBA00023316"/>
    </source>
</evidence>
<comment type="caution">
    <text evidence="13">The sequence shown here is derived from an EMBL/GenBank/DDBJ whole genome shotgun (WGS) entry which is preliminary data.</text>
</comment>
<evidence type="ECO:0000256" key="8">
    <source>
        <dbReference type="ARBA" id="ARBA00022989"/>
    </source>
</evidence>
<dbReference type="Pfam" id="PF00912">
    <property type="entry name" value="Transgly"/>
    <property type="match status" value="1"/>
</dbReference>
<dbReference type="Proteomes" id="UP000257706">
    <property type="component" value="Unassembled WGS sequence"/>
</dbReference>
<keyword evidence="6 11" id="KW-0133">Cell shape</keyword>
<dbReference type="AlphaFoldDB" id="A0A3B9INU7"/>
<sequence>MRRVLRAVRAVVLTILAIWAAMLVAYRWIDPPATPLMLIRLVDEGRLDYRPRDLDQIARALPNSAIAAEDNNFCSHFAVDWNAVGEAIDEWRDGRPLRGASTITMQTARNLFLWPGGGFLRKALEVPLAFAIEILWPKWRIIELYVNVAEMGPGIYGAEAAAQAHFGKPAAALTAREAALLAAVLPNPRRWSASEPTRYIQRRAGVITRRVGQLGPATACAAPPA</sequence>
<organism evidence="13 14">
    <name type="scientific">Tistrella mobilis</name>
    <dbReference type="NCBI Taxonomy" id="171437"/>
    <lineage>
        <taxon>Bacteria</taxon>
        <taxon>Pseudomonadati</taxon>
        <taxon>Pseudomonadota</taxon>
        <taxon>Alphaproteobacteria</taxon>
        <taxon>Geminicoccales</taxon>
        <taxon>Geminicoccaceae</taxon>
        <taxon>Tistrella</taxon>
    </lineage>
</organism>
<evidence type="ECO:0000256" key="3">
    <source>
        <dbReference type="ARBA" id="ARBA00022676"/>
    </source>
</evidence>
<comment type="similarity">
    <text evidence="11">Belongs to the glycosyltransferase 51 family.</text>
</comment>
<dbReference type="InterPro" id="IPR001264">
    <property type="entry name" value="Glyco_trans_51"/>
</dbReference>
<evidence type="ECO:0000256" key="2">
    <source>
        <dbReference type="ARBA" id="ARBA00022519"/>
    </source>
</evidence>
<dbReference type="GO" id="GO:0009252">
    <property type="term" value="P:peptidoglycan biosynthetic process"/>
    <property type="evidence" value="ECO:0007669"/>
    <property type="project" value="UniProtKB-UniRule"/>
</dbReference>
<dbReference type="UniPathway" id="UPA00219"/>
<dbReference type="GO" id="GO:0005886">
    <property type="term" value="C:plasma membrane"/>
    <property type="evidence" value="ECO:0007669"/>
    <property type="project" value="UniProtKB-SubCell"/>
</dbReference>
<keyword evidence="3 11" id="KW-0328">Glycosyltransferase</keyword>
<evidence type="ECO:0000256" key="11">
    <source>
        <dbReference type="HAMAP-Rule" id="MF_00766"/>
    </source>
</evidence>
<feature type="domain" description="Glycosyl transferase family 51" evidence="12">
    <location>
        <begin position="53"/>
        <end position="209"/>
    </location>
</feature>
<evidence type="ECO:0000256" key="1">
    <source>
        <dbReference type="ARBA" id="ARBA00022475"/>
    </source>
</evidence>
<reference evidence="13 14" key="1">
    <citation type="journal article" date="2018" name="Nat. Biotechnol.">
        <title>A standardized bacterial taxonomy based on genome phylogeny substantially revises the tree of life.</title>
        <authorList>
            <person name="Parks D.H."/>
            <person name="Chuvochina M."/>
            <person name="Waite D.W."/>
            <person name="Rinke C."/>
            <person name="Skarshewski A."/>
            <person name="Chaumeil P.A."/>
            <person name="Hugenholtz P."/>
        </authorList>
    </citation>
    <scope>NUCLEOTIDE SEQUENCE [LARGE SCALE GENOMIC DNA]</scope>
    <source>
        <strain evidence="13">UBA8739</strain>
    </source>
</reference>
<evidence type="ECO:0000256" key="6">
    <source>
        <dbReference type="ARBA" id="ARBA00022960"/>
    </source>
</evidence>
<dbReference type="GO" id="GO:0008955">
    <property type="term" value="F:peptidoglycan glycosyltransferase activity"/>
    <property type="evidence" value="ECO:0007669"/>
    <property type="project" value="UniProtKB-UniRule"/>
</dbReference>
<evidence type="ECO:0000313" key="13">
    <source>
        <dbReference type="EMBL" id="HAE49378.1"/>
    </source>
</evidence>
<comment type="subcellular location">
    <subcellularLocation>
        <location evidence="11">Cell inner membrane</location>
        <topology evidence="11">Single-pass membrane protein</topology>
    </subcellularLocation>
</comment>
<evidence type="ECO:0000256" key="9">
    <source>
        <dbReference type="ARBA" id="ARBA00023136"/>
    </source>
</evidence>
<dbReference type="EC" id="2.4.99.28" evidence="11"/>
<keyword evidence="1 11" id="KW-1003">Cell membrane</keyword>
<accession>A0A3B9INU7</accession>
<comment type="catalytic activity">
    <reaction evidence="11">
        <text>[GlcNAc-(1-&gt;4)-Mur2Ac(oyl-L-Ala-gamma-D-Glu-L-Lys-D-Ala-D-Ala)](n)-di-trans,octa-cis-undecaprenyl diphosphate + beta-D-GlcNAc-(1-&gt;4)-Mur2Ac(oyl-L-Ala-gamma-D-Glu-L-Lys-D-Ala-D-Ala)-di-trans,octa-cis-undecaprenyl diphosphate = [GlcNAc-(1-&gt;4)-Mur2Ac(oyl-L-Ala-gamma-D-Glu-L-Lys-D-Ala-D-Ala)](n+1)-di-trans,octa-cis-undecaprenyl diphosphate + di-trans,octa-cis-undecaprenyl diphosphate + H(+)</text>
        <dbReference type="Rhea" id="RHEA:23708"/>
        <dbReference type="Rhea" id="RHEA-COMP:9602"/>
        <dbReference type="Rhea" id="RHEA-COMP:9603"/>
        <dbReference type="ChEBI" id="CHEBI:15378"/>
        <dbReference type="ChEBI" id="CHEBI:58405"/>
        <dbReference type="ChEBI" id="CHEBI:60033"/>
        <dbReference type="ChEBI" id="CHEBI:78435"/>
        <dbReference type="EC" id="2.4.99.28"/>
    </reaction>
</comment>
<dbReference type="GO" id="GO:0009274">
    <property type="term" value="C:peptidoglycan-based cell wall"/>
    <property type="evidence" value="ECO:0007669"/>
    <property type="project" value="InterPro"/>
</dbReference>
<name>A0A3B9INU7_9PROT</name>